<reference evidence="2 3" key="1">
    <citation type="submission" date="2016-11" db="EMBL/GenBank/DDBJ databases">
        <authorList>
            <person name="Jaros S."/>
            <person name="Januszkiewicz K."/>
            <person name="Wedrychowicz H."/>
        </authorList>
    </citation>
    <scope>NUCLEOTIDE SEQUENCE [LARGE SCALE GENOMIC DNA]</scope>
    <source>
        <strain evidence="2 3">DSM 24574</strain>
    </source>
</reference>
<sequence length="362" mass="40618">MATKFHLSVILVAVLSTGLAQTKESADKEAGNAETNRFYYFEIPSAINGSNLDPSAISNVSSNFTDSKISFKLGFPSLFKDAPSTKDLKYTGFVQPWFKATNGATTLYKANSAPLEFGVNAGLSIVAGHYYWVFLDGKGNETQEHSSESMWWVNFIGSIDQGNYNLFNTTAKYDEILIKQTETNGSLYVSLNRYFYSQMTRYKWRSCIWSIGAGYAKTKYYSSLKNRTLETGKLTYNADSTAYQTVVETTSGRSGTLVIFEGLSYFGELFIPIVRNKTYGGVYWGNRLTYYGIGSDDYIANGVTGFYFNLKDKKVNGDKPAKDVLNFSVTAQFNQLDKRSEEDYIDKNFSIMLQAAIPLRFN</sequence>
<evidence type="ECO:0000313" key="2">
    <source>
        <dbReference type="EMBL" id="SHH91613.1"/>
    </source>
</evidence>
<evidence type="ECO:0000256" key="1">
    <source>
        <dbReference type="SAM" id="SignalP"/>
    </source>
</evidence>
<gene>
    <name evidence="2" type="ORF">SAMN04488109_6068</name>
</gene>
<dbReference type="OrthoDB" id="1491192at2"/>
<organism evidence="2 3">
    <name type="scientific">Chryseolinea serpens</name>
    <dbReference type="NCBI Taxonomy" id="947013"/>
    <lineage>
        <taxon>Bacteria</taxon>
        <taxon>Pseudomonadati</taxon>
        <taxon>Bacteroidota</taxon>
        <taxon>Cytophagia</taxon>
        <taxon>Cytophagales</taxon>
        <taxon>Fulvivirgaceae</taxon>
        <taxon>Chryseolinea</taxon>
    </lineage>
</organism>
<dbReference type="Proteomes" id="UP000184212">
    <property type="component" value="Unassembled WGS sequence"/>
</dbReference>
<dbReference type="RefSeq" id="WP_073142108.1">
    <property type="nucleotide sequence ID" value="NZ_FQWQ01000005.1"/>
</dbReference>
<name>A0A1M5WXK2_9BACT</name>
<keyword evidence="1" id="KW-0732">Signal</keyword>
<dbReference type="STRING" id="947013.SAMN04488109_6068"/>
<keyword evidence="3" id="KW-1185">Reference proteome</keyword>
<evidence type="ECO:0000313" key="3">
    <source>
        <dbReference type="Proteomes" id="UP000184212"/>
    </source>
</evidence>
<dbReference type="EMBL" id="FQWQ01000005">
    <property type="protein sequence ID" value="SHH91613.1"/>
    <property type="molecule type" value="Genomic_DNA"/>
</dbReference>
<protein>
    <recommendedName>
        <fullName evidence="4">Beta-barrel porin-2, OmpL-like. bbp2</fullName>
    </recommendedName>
</protein>
<accession>A0A1M5WXK2</accession>
<feature type="signal peptide" evidence="1">
    <location>
        <begin position="1"/>
        <end position="22"/>
    </location>
</feature>
<evidence type="ECO:0008006" key="4">
    <source>
        <dbReference type="Google" id="ProtNLM"/>
    </source>
</evidence>
<dbReference type="AlphaFoldDB" id="A0A1M5WXK2"/>
<feature type="chain" id="PRO_5012070428" description="Beta-barrel porin-2, OmpL-like. bbp2" evidence="1">
    <location>
        <begin position="23"/>
        <end position="362"/>
    </location>
</feature>
<proteinExistence type="predicted"/>